<evidence type="ECO:0000313" key="5">
    <source>
        <dbReference type="EMBL" id="KAE8754362.1"/>
    </source>
</evidence>
<evidence type="ECO:0000313" key="6">
    <source>
        <dbReference type="Proteomes" id="UP000463700"/>
    </source>
</evidence>
<organism evidence="5 6">
    <name type="scientific">Paraburkholderia madseniana</name>
    <dbReference type="NCBI Taxonomy" id="2599607"/>
    <lineage>
        <taxon>Bacteria</taxon>
        <taxon>Pseudomonadati</taxon>
        <taxon>Pseudomonadota</taxon>
        <taxon>Betaproteobacteria</taxon>
        <taxon>Burkholderiales</taxon>
        <taxon>Burkholderiaceae</taxon>
        <taxon>Paraburkholderia</taxon>
    </lineage>
</organism>
<sequence>MAAQQTSLDVSRLFEKIMVAKDDSELADYVRSLVTALGGESYVFVSLHPGATTASRATHRFLIGCRPEWCQMYNANKWYMTDPFLEYARSNTEPITGSEIVVETQGQREMLAAASKNGFRSGIVVPVHTSTTERMGVLYIGSDDSQAVGEKRLTAQRLYFRALAMELLDWSIRTAKREVLEAHGITAMDLRVVGYLKSGFTAEDIARELDVSVQTVYGNYKKIKDKFGVSHISEAVKFAEVNDLLA</sequence>
<evidence type="ECO:0000256" key="3">
    <source>
        <dbReference type="ARBA" id="ARBA00023163"/>
    </source>
</evidence>
<dbReference type="EMBL" id="VOSW01000131">
    <property type="protein sequence ID" value="KAE8754362.1"/>
    <property type="molecule type" value="Genomic_DNA"/>
</dbReference>
<dbReference type="Pfam" id="PF03472">
    <property type="entry name" value="Autoind_bind"/>
    <property type="match status" value="1"/>
</dbReference>
<name>A0A6N6W163_9BURK</name>
<dbReference type="OrthoDB" id="8994109at2"/>
<dbReference type="Pfam" id="PF00196">
    <property type="entry name" value="GerE"/>
    <property type="match status" value="1"/>
</dbReference>
<dbReference type="SUPFAM" id="SSF46894">
    <property type="entry name" value="C-terminal effector domain of the bipartite response regulators"/>
    <property type="match status" value="1"/>
</dbReference>
<comment type="caution">
    <text evidence="5">The sequence shown here is derived from an EMBL/GenBank/DDBJ whole genome shotgun (WGS) entry which is preliminary data.</text>
</comment>
<dbReference type="InterPro" id="IPR005143">
    <property type="entry name" value="TF_LuxR_autoind-bd_dom"/>
</dbReference>
<dbReference type="SUPFAM" id="SSF75516">
    <property type="entry name" value="Pheromone-binding domain of LuxR-like quorum-sensing transcription factors"/>
    <property type="match status" value="1"/>
</dbReference>
<dbReference type="GO" id="GO:0003677">
    <property type="term" value="F:DNA binding"/>
    <property type="evidence" value="ECO:0007669"/>
    <property type="project" value="UniProtKB-KW"/>
</dbReference>
<dbReference type="InterPro" id="IPR036388">
    <property type="entry name" value="WH-like_DNA-bd_sf"/>
</dbReference>
<dbReference type="InterPro" id="IPR036693">
    <property type="entry name" value="TF_LuxR_autoind-bd_dom_sf"/>
</dbReference>
<accession>A0A6N6W163</accession>
<dbReference type="Gene3D" id="1.10.10.10">
    <property type="entry name" value="Winged helix-like DNA-binding domain superfamily/Winged helix DNA-binding domain"/>
    <property type="match status" value="1"/>
</dbReference>
<dbReference type="InterPro" id="IPR000792">
    <property type="entry name" value="Tscrpt_reg_LuxR_C"/>
</dbReference>
<dbReference type="InterPro" id="IPR016032">
    <property type="entry name" value="Sig_transdc_resp-reg_C-effctor"/>
</dbReference>
<evidence type="ECO:0000259" key="4">
    <source>
        <dbReference type="SMART" id="SM00421"/>
    </source>
</evidence>
<gene>
    <name evidence="5" type="ORF">FSO04_40105</name>
</gene>
<protein>
    <recommendedName>
        <fullName evidence="4">HTH luxR-type domain-containing protein</fullName>
    </recommendedName>
</protein>
<evidence type="ECO:0000256" key="2">
    <source>
        <dbReference type="ARBA" id="ARBA00023125"/>
    </source>
</evidence>
<proteinExistence type="predicted"/>
<feature type="domain" description="HTH luxR-type" evidence="4">
    <location>
        <begin position="182"/>
        <end position="239"/>
    </location>
</feature>
<dbReference type="SMART" id="SM00421">
    <property type="entry name" value="HTH_LUXR"/>
    <property type="match status" value="1"/>
</dbReference>
<dbReference type="Gene3D" id="3.30.450.80">
    <property type="entry name" value="Transcription factor LuxR-like, autoinducer-binding domain"/>
    <property type="match status" value="1"/>
</dbReference>
<keyword evidence="2" id="KW-0238">DNA-binding</keyword>
<dbReference type="GO" id="GO:0006355">
    <property type="term" value="P:regulation of DNA-templated transcription"/>
    <property type="evidence" value="ECO:0007669"/>
    <property type="project" value="InterPro"/>
</dbReference>
<dbReference type="AlphaFoldDB" id="A0A6N6W163"/>
<keyword evidence="1" id="KW-0805">Transcription regulation</keyword>
<dbReference type="RefSeq" id="WP_154566960.1">
    <property type="nucleotide sequence ID" value="NZ_VOSW01000131.1"/>
</dbReference>
<evidence type="ECO:0000256" key="1">
    <source>
        <dbReference type="ARBA" id="ARBA00023015"/>
    </source>
</evidence>
<reference evidence="5 6" key="1">
    <citation type="journal article" date="2020" name="Int. J. Syst. Evol. Microbiol.">
        <title>Paraburkholderia madseniana sp. nov., a phenolic acid-degrading bacterium isolated from acidic forest soil.</title>
        <authorList>
            <person name="Wilhelm R.C."/>
            <person name="Murphy S.J.L."/>
            <person name="Feriancek N.M."/>
            <person name="Karasz D.C."/>
            <person name="DeRito C.M."/>
            <person name="Newman J.D."/>
            <person name="Buckley D.H."/>
        </authorList>
    </citation>
    <scope>NUCLEOTIDE SEQUENCE [LARGE SCALE GENOMIC DNA]</scope>
    <source>
        <strain evidence="5 6">RP11</strain>
    </source>
</reference>
<keyword evidence="3" id="KW-0804">Transcription</keyword>
<dbReference type="Proteomes" id="UP000463700">
    <property type="component" value="Unassembled WGS sequence"/>
</dbReference>